<evidence type="ECO:0000256" key="3">
    <source>
        <dbReference type="ARBA" id="ARBA00022475"/>
    </source>
</evidence>
<feature type="transmembrane region" description="Helical" evidence="7">
    <location>
        <begin position="65"/>
        <end position="83"/>
    </location>
</feature>
<dbReference type="RefSeq" id="WP_338248298.1">
    <property type="nucleotide sequence ID" value="NZ_BSRI01000001.1"/>
</dbReference>
<sequence length="307" mass="33501">MSQQTASAPVSINQEQRNSQVKRHGSRQFSGSGLIAMAFLIICTLYFLIPFFWLIVSATKNTGDLFNTFGLWFASSFNLWSNLQQLFTYSDGLYVHWLLNTLLYAGVGSVVGTFLATMAGYALAKYNFRGRDLIFAAILGAILVPATALALPLYLMMSGVGLTNTIWSVLLPSLVSPFGVYLSRIYASSSVPDELVEAARIDGAGEFRTFSTVAMRLMVPALVTILLFQFVAIWNNYFLPLIMLSDQNLFPISVGLETWNITTGGANNFLYPLIVAGALVSSIPLLIGCILLQRFWRGGLGAGSVKG</sequence>
<comment type="caution">
    <text evidence="10">The sequence shown here is derived from an EMBL/GenBank/DDBJ whole genome shotgun (WGS) entry which is preliminary data.</text>
</comment>
<evidence type="ECO:0000256" key="4">
    <source>
        <dbReference type="ARBA" id="ARBA00022692"/>
    </source>
</evidence>
<evidence type="ECO:0000313" key="10">
    <source>
        <dbReference type="EMBL" id="GLV54622.1"/>
    </source>
</evidence>
<dbReference type="Pfam" id="PF00528">
    <property type="entry name" value="BPD_transp_1"/>
    <property type="match status" value="1"/>
</dbReference>
<evidence type="ECO:0000256" key="7">
    <source>
        <dbReference type="RuleBase" id="RU363032"/>
    </source>
</evidence>
<keyword evidence="4 7" id="KW-0812">Transmembrane</keyword>
<evidence type="ECO:0000313" key="11">
    <source>
        <dbReference type="Proteomes" id="UP001344906"/>
    </source>
</evidence>
<proteinExistence type="inferred from homology"/>
<evidence type="ECO:0000256" key="6">
    <source>
        <dbReference type="ARBA" id="ARBA00023136"/>
    </source>
</evidence>
<dbReference type="PANTHER" id="PTHR43744:SF12">
    <property type="entry name" value="ABC TRANSPORTER PERMEASE PROTEIN MG189-RELATED"/>
    <property type="match status" value="1"/>
</dbReference>
<keyword evidence="3" id="KW-1003">Cell membrane</keyword>
<feature type="compositionally biased region" description="Polar residues" evidence="8">
    <location>
        <begin position="1"/>
        <end position="19"/>
    </location>
</feature>
<feature type="transmembrane region" description="Helical" evidence="7">
    <location>
        <begin position="133"/>
        <end position="155"/>
    </location>
</feature>
<dbReference type="SUPFAM" id="SSF161098">
    <property type="entry name" value="MetI-like"/>
    <property type="match status" value="1"/>
</dbReference>
<evidence type="ECO:0000256" key="5">
    <source>
        <dbReference type="ARBA" id="ARBA00022989"/>
    </source>
</evidence>
<evidence type="ECO:0000256" key="1">
    <source>
        <dbReference type="ARBA" id="ARBA00004651"/>
    </source>
</evidence>
<accession>A0ABQ6FMX1</accession>
<feature type="transmembrane region" description="Helical" evidence="7">
    <location>
        <begin position="161"/>
        <end position="182"/>
    </location>
</feature>
<dbReference type="InterPro" id="IPR000515">
    <property type="entry name" value="MetI-like"/>
</dbReference>
<feature type="transmembrane region" description="Helical" evidence="7">
    <location>
        <begin position="34"/>
        <end position="56"/>
    </location>
</feature>
<dbReference type="Gene3D" id="1.10.3720.10">
    <property type="entry name" value="MetI-like"/>
    <property type="match status" value="1"/>
</dbReference>
<organism evidence="10 11">
    <name type="scientific">Dictyobacter halimunensis</name>
    <dbReference type="NCBI Taxonomy" id="3026934"/>
    <lineage>
        <taxon>Bacteria</taxon>
        <taxon>Bacillati</taxon>
        <taxon>Chloroflexota</taxon>
        <taxon>Ktedonobacteria</taxon>
        <taxon>Ktedonobacterales</taxon>
        <taxon>Dictyobacteraceae</taxon>
        <taxon>Dictyobacter</taxon>
    </lineage>
</organism>
<dbReference type="CDD" id="cd06261">
    <property type="entry name" value="TM_PBP2"/>
    <property type="match status" value="1"/>
</dbReference>
<dbReference type="EMBL" id="BSRI01000001">
    <property type="protein sequence ID" value="GLV54622.1"/>
    <property type="molecule type" value="Genomic_DNA"/>
</dbReference>
<evidence type="ECO:0000256" key="2">
    <source>
        <dbReference type="ARBA" id="ARBA00022448"/>
    </source>
</evidence>
<evidence type="ECO:0000256" key="8">
    <source>
        <dbReference type="SAM" id="MobiDB-lite"/>
    </source>
</evidence>
<gene>
    <name evidence="10" type="ORF">KDH_14690</name>
</gene>
<dbReference type="InterPro" id="IPR035906">
    <property type="entry name" value="MetI-like_sf"/>
</dbReference>
<keyword evidence="2 7" id="KW-0813">Transport</keyword>
<keyword evidence="5 7" id="KW-1133">Transmembrane helix</keyword>
<name>A0ABQ6FMX1_9CHLR</name>
<feature type="domain" description="ABC transmembrane type-1" evidence="9">
    <location>
        <begin position="98"/>
        <end position="292"/>
    </location>
</feature>
<dbReference type="Proteomes" id="UP001344906">
    <property type="component" value="Unassembled WGS sequence"/>
</dbReference>
<feature type="transmembrane region" description="Helical" evidence="7">
    <location>
        <begin position="217"/>
        <end position="239"/>
    </location>
</feature>
<keyword evidence="6 7" id="KW-0472">Membrane</keyword>
<feature type="transmembrane region" description="Helical" evidence="7">
    <location>
        <begin position="103"/>
        <end position="124"/>
    </location>
</feature>
<comment type="similarity">
    <text evidence="7">Belongs to the binding-protein-dependent transport system permease family.</text>
</comment>
<feature type="region of interest" description="Disordered" evidence="8">
    <location>
        <begin position="1"/>
        <end position="24"/>
    </location>
</feature>
<evidence type="ECO:0000259" key="9">
    <source>
        <dbReference type="PROSITE" id="PS50928"/>
    </source>
</evidence>
<keyword evidence="11" id="KW-1185">Reference proteome</keyword>
<dbReference type="PANTHER" id="PTHR43744">
    <property type="entry name" value="ABC TRANSPORTER PERMEASE PROTEIN MG189-RELATED-RELATED"/>
    <property type="match status" value="1"/>
</dbReference>
<reference evidence="10 11" key="1">
    <citation type="submission" date="2023-02" db="EMBL/GenBank/DDBJ databases">
        <title>Dictyobacter halimunensis sp. nov., a new member of the class Ktedonobacteria from forest soil in a geothermal area.</title>
        <authorList>
            <person name="Rachmania M.K."/>
            <person name="Ningsih F."/>
            <person name="Sakai Y."/>
            <person name="Yabe S."/>
            <person name="Yokota A."/>
            <person name="Sjamsuridzal W."/>
        </authorList>
    </citation>
    <scope>NUCLEOTIDE SEQUENCE [LARGE SCALE GENOMIC DNA]</scope>
    <source>
        <strain evidence="10 11">S3.2.2.5</strain>
    </source>
</reference>
<comment type="subcellular location">
    <subcellularLocation>
        <location evidence="1 7">Cell membrane</location>
        <topology evidence="1 7">Multi-pass membrane protein</topology>
    </subcellularLocation>
</comment>
<protein>
    <submittedName>
        <fullName evidence="10">Sugar ABC transporter permease</fullName>
    </submittedName>
</protein>
<feature type="transmembrane region" description="Helical" evidence="7">
    <location>
        <begin position="269"/>
        <end position="292"/>
    </location>
</feature>
<dbReference type="PROSITE" id="PS50928">
    <property type="entry name" value="ABC_TM1"/>
    <property type="match status" value="1"/>
</dbReference>